<dbReference type="RefSeq" id="XP_022250032.1">
    <property type="nucleotide sequence ID" value="XM_022394324.1"/>
</dbReference>
<dbReference type="GeneID" id="111087500"/>
<protein>
    <submittedName>
        <fullName evidence="3">Uncharacterized protein LOC111087500</fullName>
    </submittedName>
</protein>
<sequence length="359" mass="40025">MNSRLSMEKEELQWKLKQTMEASVLLSTMTDSSSNVLDKLLQDDSLLRSPVRMSVYLNEHDTSLSYGERNLCPRPLSTGRLTPNSSSSGEKCHSSISRRSLSKPKVKRSRQLESNSETPNLSHSSNLPTRKEKERGYASHTDNNGVNSNFLTYDSKSHTMDSYELPVDNGVSENIHLLTNTANFKECEFEDDHSNQDMGLNHRNLSSPSQKTLDDVPDQDVVIKQSDNEDEVLTDSQGSFLQESTQTENLRPESMTSSSCSWSSATDIGQVKEIWMAFSSTDLAFNEESSDSNESNQYKTSDLEHIQRRVGCQTGKCSPRYFAGEAMSQVKSIGSVCPKTSGVKNLPGNLEHTIDAPNK</sequence>
<feature type="compositionally biased region" description="Basic residues" evidence="1">
    <location>
        <begin position="100"/>
        <end position="109"/>
    </location>
</feature>
<organism evidence="2 3">
    <name type="scientific">Limulus polyphemus</name>
    <name type="common">Atlantic horseshoe crab</name>
    <dbReference type="NCBI Taxonomy" id="6850"/>
    <lineage>
        <taxon>Eukaryota</taxon>
        <taxon>Metazoa</taxon>
        <taxon>Ecdysozoa</taxon>
        <taxon>Arthropoda</taxon>
        <taxon>Chelicerata</taxon>
        <taxon>Merostomata</taxon>
        <taxon>Xiphosura</taxon>
        <taxon>Limulidae</taxon>
        <taxon>Limulus</taxon>
    </lineage>
</organism>
<proteinExistence type="predicted"/>
<feature type="region of interest" description="Disordered" evidence="1">
    <location>
        <begin position="66"/>
        <end position="150"/>
    </location>
</feature>
<evidence type="ECO:0000313" key="2">
    <source>
        <dbReference type="Proteomes" id="UP000694941"/>
    </source>
</evidence>
<feature type="compositionally biased region" description="Polar residues" evidence="1">
    <location>
        <begin position="234"/>
        <end position="249"/>
    </location>
</feature>
<evidence type="ECO:0000256" key="1">
    <source>
        <dbReference type="SAM" id="MobiDB-lite"/>
    </source>
</evidence>
<dbReference type="Proteomes" id="UP000694941">
    <property type="component" value="Unplaced"/>
</dbReference>
<accession>A0ABM1T2C6</accession>
<keyword evidence="2" id="KW-1185">Reference proteome</keyword>
<feature type="compositionally biased region" description="Polar residues" evidence="1">
    <location>
        <begin position="112"/>
        <end position="128"/>
    </location>
</feature>
<name>A0ABM1T2C6_LIMPO</name>
<gene>
    <name evidence="3" type="primary">LOC111087500</name>
</gene>
<feature type="compositionally biased region" description="Polar residues" evidence="1">
    <location>
        <begin position="79"/>
        <end position="99"/>
    </location>
</feature>
<evidence type="ECO:0000313" key="3">
    <source>
        <dbReference type="RefSeq" id="XP_022250032.1"/>
    </source>
</evidence>
<feature type="compositionally biased region" description="Polar residues" evidence="1">
    <location>
        <begin position="140"/>
        <end position="150"/>
    </location>
</feature>
<feature type="region of interest" description="Disordered" evidence="1">
    <location>
        <begin position="195"/>
        <end position="262"/>
    </location>
</feature>
<reference evidence="3" key="1">
    <citation type="submission" date="2025-08" db="UniProtKB">
        <authorList>
            <consortium name="RefSeq"/>
        </authorList>
    </citation>
    <scope>IDENTIFICATION</scope>
    <source>
        <tissue evidence="3">Muscle</tissue>
    </source>
</reference>